<dbReference type="Gene3D" id="1.20.5.1000">
    <property type="entry name" value="arf6 gtpase in complex with a specific effector, jip4"/>
    <property type="match status" value="1"/>
</dbReference>
<organism evidence="8 9">
    <name type="scientific">Calicophoron daubneyi</name>
    <name type="common">Rumen fluke</name>
    <name type="synonym">Paramphistomum daubneyi</name>
    <dbReference type="NCBI Taxonomy" id="300641"/>
    <lineage>
        <taxon>Eukaryota</taxon>
        <taxon>Metazoa</taxon>
        <taxon>Spiralia</taxon>
        <taxon>Lophotrochozoa</taxon>
        <taxon>Platyhelminthes</taxon>
        <taxon>Trematoda</taxon>
        <taxon>Digenea</taxon>
        <taxon>Plagiorchiida</taxon>
        <taxon>Pronocephalata</taxon>
        <taxon>Paramphistomoidea</taxon>
        <taxon>Paramphistomidae</taxon>
        <taxon>Calicophoron</taxon>
    </lineage>
</organism>
<feature type="region of interest" description="Disordered" evidence="5">
    <location>
        <begin position="537"/>
        <end position="568"/>
    </location>
</feature>
<feature type="compositionally biased region" description="Polar residues" evidence="5">
    <location>
        <begin position="73"/>
        <end position="84"/>
    </location>
</feature>
<feature type="coiled-coil region" evidence="4">
    <location>
        <begin position="333"/>
        <end position="440"/>
    </location>
</feature>
<accession>A0AAV2TFI2</accession>
<dbReference type="PANTHER" id="PTHR13886:SF4">
    <property type="entry name" value="JNK-INTERACTING PROTEIN 3"/>
    <property type="match status" value="1"/>
</dbReference>
<feature type="coiled-coil region" evidence="4">
    <location>
        <begin position="127"/>
        <end position="221"/>
    </location>
</feature>
<dbReference type="EMBL" id="CAXLJL010000223">
    <property type="protein sequence ID" value="CAL5134801.1"/>
    <property type="molecule type" value="Genomic_DNA"/>
</dbReference>
<evidence type="ECO:0000259" key="6">
    <source>
        <dbReference type="PROSITE" id="PS51776"/>
    </source>
</evidence>
<comment type="caution">
    <text evidence="8">The sequence shown here is derived from an EMBL/GenBank/DDBJ whole genome shotgun (WGS) entry which is preliminary data.</text>
</comment>
<proteinExistence type="predicted"/>
<feature type="domain" description="RH2" evidence="7">
    <location>
        <begin position="405"/>
        <end position="477"/>
    </location>
</feature>
<feature type="region of interest" description="Disordered" evidence="5">
    <location>
        <begin position="1"/>
        <end position="84"/>
    </location>
</feature>
<dbReference type="Proteomes" id="UP001497525">
    <property type="component" value="Unassembled WGS sequence"/>
</dbReference>
<keyword evidence="2" id="KW-0963">Cytoplasm</keyword>
<feature type="region of interest" description="Disordered" evidence="5">
    <location>
        <begin position="246"/>
        <end position="267"/>
    </location>
</feature>
<dbReference type="PROSITE" id="PS51777">
    <property type="entry name" value="RH2"/>
    <property type="match status" value="1"/>
</dbReference>
<evidence type="ECO:0000256" key="5">
    <source>
        <dbReference type="SAM" id="MobiDB-lite"/>
    </source>
</evidence>
<dbReference type="GO" id="GO:0016192">
    <property type="term" value="P:vesicle-mediated transport"/>
    <property type="evidence" value="ECO:0007669"/>
    <property type="project" value="TreeGrafter"/>
</dbReference>
<gene>
    <name evidence="8" type="ORF">CDAUBV1_LOCUS8763</name>
</gene>
<protein>
    <submittedName>
        <fullName evidence="8">Uncharacterized protein</fullName>
    </submittedName>
</protein>
<dbReference type="InterPro" id="IPR032486">
    <property type="entry name" value="JIP_LZII"/>
</dbReference>
<dbReference type="Pfam" id="PF16471">
    <property type="entry name" value="JIP_LZII"/>
    <property type="match status" value="1"/>
</dbReference>
<comment type="subcellular location">
    <subcellularLocation>
        <location evidence="1">Cytoplasm</location>
    </subcellularLocation>
</comment>
<dbReference type="PROSITE" id="PS51776">
    <property type="entry name" value="RH1"/>
    <property type="match status" value="1"/>
</dbReference>
<evidence type="ECO:0000313" key="9">
    <source>
        <dbReference type="Proteomes" id="UP001497525"/>
    </source>
</evidence>
<dbReference type="InterPro" id="IPR039911">
    <property type="entry name" value="JIP3/JIP4"/>
</dbReference>
<reference evidence="8" key="1">
    <citation type="submission" date="2024-06" db="EMBL/GenBank/DDBJ databases">
        <authorList>
            <person name="Liu X."/>
            <person name="Lenzi L."/>
            <person name="Haldenby T S."/>
            <person name="Uol C."/>
        </authorList>
    </citation>
    <scope>NUCLEOTIDE SEQUENCE</scope>
</reference>
<evidence type="ECO:0000256" key="3">
    <source>
        <dbReference type="ARBA" id="ARBA00023054"/>
    </source>
</evidence>
<name>A0AAV2TFI2_CALDB</name>
<dbReference type="AlphaFoldDB" id="A0AAV2TFI2"/>
<sequence>MMPAEQDNKSSCQPVGSAPDVAGKPKTQSSLEQVGSNSPDGMTGNPKGSFDEPLGSLSDLYLSESGGPLEPGNDSNRNSPSTGAVMSERVQRIASGIYTEFEAMIEAYGLPVVERLMPLVVGALENLDELYKDQTAYHAEVDQLREQNSFMAGELEREKQRRKQSEMRLLQTEDTFEEERKNSEAKIEALSTSCRQAELKYKNAQDQVSRFEAKESEWKKESTRLHDRINELIRSNVELTDQVKFSSRPTEQAIPREGSTRLGSSDNRSRSVIENIYDRTSGGFGFDEMPSADVVEPIPAEDDIPAGMRKEIDILIKENMELVETKNALNVVKDDLIAKIDALTSENISLQESVSLLTKARSSLQSELTSTDQLLNDARAELDELKERISNATHKAEDSAGSMHRKRFTRAEMARVLSERNQYKERLMELQEAVRLTETLRAGQKGHPELLLGLGPGGNQLTTGSSQMSNSQQPVRPLQSLQNFFAVLLSAHRPDIAGDKSGIPLSPLSRFSSPHSSAVSQSWVRLSRKRTEAPIYGWSRGVDSSSPKTSASPSPETAKNQPTGESVPVPIQCRTIGGSHGVYLEIAAALTVSVTTNDEDSSLKSHIWLIGRGPRESGPSMSPGKSTRSYVGQVHIFEPNHFSQPICCFDLADGFLPTTAVFVSNVKASEMHFGSASSEKTETSDQAETVELRWNFPRSTAEKLHRRSAEPFSCVMLASNDGRFLILRVQTPRELQPCTTQPMRQDELIWAQCRVQNASLVANYMISWRQTVCLSLSNPSGISQLACFDFSSMEFRQVPKDTGISAQTTHALISFPGNNDATGPVVMTAEPTTGFIWLGTAGGGHCHCFDLNAMKATVCLNLPPETPCLHAIEVQDAPGCTARIVWLAVSGGPTTRDGDGNPPVKNDRSKGMARLLAFRSDQCAIIRQIDLTGSLSSMLDTEHVTDPLDLTLCRLLLVSNARDQTMWFATRCGIIGRLPLSKTDLSRAPNGIDVPRPSAVSLSCHAYRRPVCNMIPVKIPKPGTAEFEWLVIGVGHDYVNLRPQQRDSPVHSQSAIEPDNALTDAATIRSRQLISGAHAIVWKLASGAF</sequence>
<dbReference type="GO" id="GO:0005078">
    <property type="term" value="F:MAP-kinase scaffold activity"/>
    <property type="evidence" value="ECO:0007669"/>
    <property type="project" value="InterPro"/>
</dbReference>
<dbReference type="InterPro" id="IPR034743">
    <property type="entry name" value="RH1"/>
</dbReference>
<evidence type="ECO:0000256" key="2">
    <source>
        <dbReference type="ARBA" id="ARBA00022490"/>
    </source>
</evidence>
<feature type="compositionally biased region" description="Low complexity" evidence="5">
    <location>
        <begin position="544"/>
        <end position="555"/>
    </location>
</feature>
<dbReference type="GO" id="GO:0008432">
    <property type="term" value="F:JUN kinase binding"/>
    <property type="evidence" value="ECO:0007669"/>
    <property type="project" value="TreeGrafter"/>
</dbReference>
<keyword evidence="3 4" id="KW-0175">Coiled coil</keyword>
<evidence type="ECO:0000256" key="4">
    <source>
        <dbReference type="SAM" id="Coils"/>
    </source>
</evidence>
<dbReference type="GO" id="GO:0005737">
    <property type="term" value="C:cytoplasm"/>
    <property type="evidence" value="ECO:0007669"/>
    <property type="project" value="UniProtKB-SubCell"/>
</dbReference>
<dbReference type="GO" id="GO:0030159">
    <property type="term" value="F:signaling receptor complex adaptor activity"/>
    <property type="evidence" value="ECO:0007669"/>
    <property type="project" value="TreeGrafter"/>
</dbReference>
<dbReference type="GO" id="GO:0019894">
    <property type="term" value="F:kinesin binding"/>
    <property type="evidence" value="ECO:0007669"/>
    <property type="project" value="TreeGrafter"/>
</dbReference>
<evidence type="ECO:0000256" key="1">
    <source>
        <dbReference type="ARBA" id="ARBA00004496"/>
    </source>
</evidence>
<feature type="compositionally biased region" description="Polar residues" evidence="5">
    <location>
        <begin position="26"/>
        <end position="40"/>
    </location>
</feature>
<dbReference type="PANTHER" id="PTHR13886">
    <property type="entry name" value="JNK/SAPK-ASSOCIATED PROTEIN"/>
    <property type="match status" value="1"/>
</dbReference>
<dbReference type="InterPro" id="IPR034744">
    <property type="entry name" value="RH2"/>
</dbReference>
<evidence type="ECO:0000259" key="7">
    <source>
        <dbReference type="PROSITE" id="PS51777"/>
    </source>
</evidence>
<evidence type="ECO:0000313" key="8">
    <source>
        <dbReference type="EMBL" id="CAL5134801.1"/>
    </source>
</evidence>
<feature type="domain" description="RH1" evidence="6">
    <location>
        <begin position="73"/>
        <end position="161"/>
    </location>
</feature>
<dbReference type="Pfam" id="PF09744">
    <property type="entry name" value="RH1"/>
    <property type="match status" value="1"/>
</dbReference>